<feature type="region of interest" description="Disordered" evidence="1">
    <location>
        <begin position="130"/>
        <end position="159"/>
    </location>
</feature>
<gene>
    <name evidence="3" type="ORF">F7D25_09030</name>
</gene>
<name>A0A6G1VM80_9BACT</name>
<dbReference type="SUPFAM" id="SSF47413">
    <property type="entry name" value="lambda repressor-like DNA-binding domains"/>
    <property type="match status" value="1"/>
</dbReference>
<dbReference type="OrthoDB" id="1034290at2"/>
<dbReference type="Pfam" id="PF01381">
    <property type="entry name" value="HTH_3"/>
    <property type="match status" value="1"/>
</dbReference>
<dbReference type="Gene3D" id="1.10.260.40">
    <property type="entry name" value="lambda repressor-like DNA-binding domains"/>
    <property type="match status" value="1"/>
</dbReference>
<reference evidence="3 4" key="1">
    <citation type="submission" date="2019-09" db="EMBL/GenBank/DDBJ databases">
        <title>Distinct polysaccharide growth profiles of human intestinal Prevotella copri isolates.</title>
        <authorList>
            <person name="Fehlner-Peach H."/>
            <person name="Magnabosco C."/>
            <person name="Raghavan V."/>
            <person name="Scher J.U."/>
            <person name="Tett A."/>
            <person name="Cox L.M."/>
            <person name="Gottsegen C."/>
            <person name="Watters A."/>
            <person name="Wiltshire- Gordon J.D."/>
            <person name="Segata N."/>
            <person name="Bonneau R."/>
            <person name="Littman D.R."/>
        </authorList>
    </citation>
    <scope>NUCLEOTIDE SEQUENCE [LARGE SCALE GENOMIC DNA]</scope>
    <source>
        <strain evidence="4">iAA917</strain>
    </source>
</reference>
<dbReference type="GO" id="GO:0003677">
    <property type="term" value="F:DNA binding"/>
    <property type="evidence" value="ECO:0007669"/>
    <property type="project" value="InterPro"/>
</dbReference>
<evidence type="ECO:0000259" key="2">
    <source>
        <dbReference type="PROSITE" id="PS50943"/>
    </source>
</evidence>
<protein>
    <submittedName>
        <fullName evidence="3">Helix-turn-helix transcriptional regulator</fullName>
    </submittedName>
</protein>
<dbReference type="Proteomes" id="UP000477980">
    <property type="component" value="Unassembled WGS sequence"/>
</dbReference>
<comment type="caution">
    <text evidence="3">The sequence shown here is derived from an EMBL/GenBank/DDBJ whole genome shotgun (WGS) entry which is preliminary data.</text>
</comment>
<organism evidence="3 4">
    <name type="scientific">Segatella copri</name>
    <dbReference type="NCBI Taxonomy" id="165179"/>
    <lineage>
        <taxon>Bacteria</taxon>
        <taxon>Pseudomonadati</taxon>
        <taxon>Bacteroidota</taxon>
        <taxon>Bacteroidia</taxon>
        <taxon>Bacteroidales</taxon>
        <taxon>Prevotellaceae</taxon>
        <taxon>Segatella</taxon>
    </lineage>
</organism>
<evidence type="ECO:0000313" key="4">
    <source>
        <dbReference type="Proteomes" id="UP000477980"/>
    </source>
</evidence>
<evidence type="ECO:0000313" key="3">
    <source>
        <dbReference type="EMBL" id="MQP14549.1"/>
    </source>
</evidence>
<feature type="compositionally biased region" description="Polar residues" evidence="1">
    <location>
        <begin position="136"/>
        <end position="151"/>
    </location>
</feature>
<dbReference type="EMBL" id="VZAH01000086">
    <property type="protein sequence ID" value="MQP14549.1"/>
    <property type="molecule type" value="Genomic_DNA"/>
</dbReference>
<dbReference type="CDD" id="cd00093">
    <property type="entry name" value="HTH_XRE"/>
    <property type="match status" value="1"/>
</dbReference>
<dbReference type="InterPro" id="IPR010982">
    <property type="entry name" value="Lambda_DNA-bd_dom_sf"/>
</dbReference>
<dbReference type="SMART" id="SM00530">
    <property type="entry name" value="HTH_XRE"/>
    <property type="match status" value="1"/>
</dbReference>
<dbReference type="InterPro" id="IPR001387">
    <property type="entry name" value="Cro/C1-type_HTH"/>
</dbReference>
<proteinExistence type="predicted"/>
<dbReference type="AlphaFoldDB" id="A0A6G1VM80"/>
<sequence>MKDRIRQIMEDQHLNQQNFAQLIGKSTATLSSIFNDRTKPSLDIVDAIKKKLPQVNLEWLLYGTPPMYINKVEGAQAGASARGENGADEDSLDMYGDAVGVAGTGASAAGMGGSHGGIGGAGGVVEPTLDFGGSEGSDSPTSPSLFDQPQTHGVKRTPKNIANAAVKYVDKPQRKITEIRIFYDDQTWETFVPKK</sequence>
<feature type="domain" description="HTH cro/C1-type" evidence="2">
    <location>
        <begin position="5"/>
        <end position="60"/>
    </location>
</feature>
<dbReference type="PROSITE" id="PS50943">
    <property type="entry name" value="HTH_CROC1"/>
    <property type="match status" value="1"/>
</dbReference>
<dbReference type="RefSeq" id="WP_153091989.1">
    <property type="nucleotide sequence ID" value="NZ_VZAH01000086.1"/>
</dbReference>
<accession>A0A6G1VM80</accession>
<evidence type="ECO:0000256" key="1">
    <source>
        <dbReference type="SAM" id="MobiDB-lite"/>
    </source>
</evidence>